<dbReference type="Proteomes" id="UP000594380">
    <property type="component" value="Unassembled WGS sequence"/>
</dbReference>
<dbReference type="InterPro" id="IPR002524">
    <property type="entry name" value="Cation_efflux"/>
</dbReference>
<dbReference type="InterPro" id="IPR040177">
    <property type="entry name" value="SLC30A9"/>
</dbReference>
<dbReference type="NCBIfam" id="TIGR01297">
    <property type="entry name" value="CDF"/>
    <property type="match status" value="1"/>
</dbReference>
<keyword evidence="3 6" id="KW-0812">Transmembrane</keyword>
<feature type="transmembrane region" description="Helical" evidence="6">
    <location>
        <begin position="15"/>
        <end position="36"/>
    </location>
</feature>
<evidence type="ECO:0000256" key="4">
    <source>
        <dbReference type="ARBA" id="ARBA00022989"/>
    </source>
</evidence>
<proteinExistence type="predicted"/>
<dbReference type="GeneID" id="301100338"/>
<evidence type="ECO:0000259" key="7">
    <source>
        <dbReference type="Pfam" id="PF01545"/>
    </source>
</evidence>
<feature type="transmembrane region" description="Helical" evidence="6">
    <location>
        <begin position="119"/>
        <end position="138"/>
    </location>
</feature>
<organism evidence="8 9">
    <name type="scientific">Paraburkholderia youngii</name>
    <dbReference type="NCBI Taxonomy" id="2782701"/>
    <lineage>
        <taxon>Bacteria</taxon>
        <taxon>Pseudomonadati</taxon>
        <taxon>Pseudomonadota</taxon>
        <taxon>Betaproteobacteria</taxon>
        <taxon>Burkholderiales</taxon>
        <taxon>Burkholderiaceae</taxon>
        <taxon>Paraburkholderia</taxon>
    </lineage>
</organism>
<evidence type="ECO:0000313" key="8">
    <source>
        <dbReference type="EMBL" id="NUX99713.1"/>
    </source>
</evidence>
<reference evidence="8 9" key="1">
    <citation type="submission" date="2020-02" db="EMBL/GenBank/DDBJ databases">
        <title>Paraburkholderia simonii sp. nov. and Paraburkholderia youngii sp. nov. Brazilian and Mexican Mimosa-associated rhizobia.</title>
        <authorList>
            <person name="Mavima L."/>
            <person name="Beukes C.W."/>
            <person name="Chan W.Y."/>
            <person name="Palmer M."/>
            <person name="De Meyer S.E."/>
            <person name="James E.K."/>
            <person name="Venter S.N."/>
            <person name="Steenkamp E.T."/>
        </authorList>
    </citation>
    <scope>NUCLEOTIDE SEQUENCE [LARGE SCALE GENOMIC DNA]</scope>
    <source>
        <strain evidence="8 9">JPY169</strain>
    </source>
</reference>
<evidence type="ECO:0000256" key="1">
    <source>
        <dbReference type="ARBA" id="ARBA00004141"/>
    </source>
</evidence>
<keyword evidence="2" id="KW-0813">Transport</keyword>
<dbReference type="EMBL" id="JAALDK010000001">
    <property type="protein sequence ID" value="NUX99713.1"/>
    <property type="molecule type" value="Genomic_DNA"/>
</dbReference>
<dbReference type="GO" id="GO:0006829">
    <property type="term" value="P:zinc ion transport"/>
    <property type="evidence" value="ECO:0007669"/>
    <property type="project" value="InterPro"/>
</dbReference>
<accession>A0A7Y6JWR5</accession>
<gene>
    <name evidence="8" type="ORF">G5S42_08290</name>
</gene>
<protein>
    <submittedName>
        <fullName evidence="8">Cation diffusion facilitator family transporter</fullName>
    </submittedName>
</protein>
<name>A0A7Y6JWR5_9BURK</name>
<dbReference type="PANTHER" id="PTHR13414:SF9">
    <property type="entry name" value="PROTON-COUPLED ZINC ANTIPORTER SLC30A9, MITOCHONDRIAL"/>
    <property type="match status" value="1"/>
</dbReference>
<dbReference type="SUPFAM" id="SSF160240">
    <property type="entry name" value="Cation efflux protein cytoplasmic domain-like"/>
    <property type="match status" value="1"/>
</dbReference>
<dbReference type="SUPFAM" id="SSF161111">
    <property type="entry name" value="Cation efflux protein transmembrane domain-like"/>
    <property type="match status" value="1"/>
</dbReference>
<evidence type="ECO:0000256" key="6">
    <source>
        <dbReference type="SAM" id="Phobius"/>
    </source>
</evidence>
<dbReference type="PANTHER" id="PTHR13414">
    <property type="entry name" value="HUEL-CATION TRANSPORTER"/>
    <property type="match status" value="1"/>
</dbReference>
<evidence type="ECO:0000256" key="2">
    <source>
        <dbReference type="ARBA" id="ARBA00022448"/>
    </source>
</evidence>
<evidence type="ECO:0000256" key="5">
    <source>
        <dbReference type="ARBA" id="ARBA00023136"/>
    </source>
</evidence>
<dbReference type="Gene3D" id="1.20.1510.10">
    <property type="entry name" value="Cation efflux protein transmembrane domain"/>
    <property type="match status" value="1"/>
</dbReference>
<keyword evidence="4 6" id="KW-1133">Transmembrane helix</keyword>
<dbReference type="GO" id="GO:0008324">
    <property type="term" value="F:monoatomic cation transmembrane transporter activity"/>
    <property type="evidence" value="ECO:0007669"/>
    <property type="project" value="InterPro"/>
</dbReference>
<dbReference type="AlphaFoldDB" id="A0A7Y6JWR5"/>
<evidence type="ECO:0000256" key="3">
    <source>
        <dbReference type="ARBA" id="ARBA00022692"/>
    </source>
</evidence>
<keyword evidence="5 6" id="KW-0472">Membrane</keyword>
<sequence>MRAGSGRPISSAPRAVYYALASNIAVAVCKFAVAFYTNSGSALAEAVHSSADCLNQVALLVGHRAARAEPDEQHPLGFGRATYVYAMLVAMQLFIFGGVVSMVIGGFRAIHYSRLEQPLLAIGVLCVSGVIEAVALRASIRTIEPRHRAGGLLNWFRESGRPSVMLSVSEDAAAVTGVLVSLIAIGITVLTGNPLYDALGSVGVGIVLMATALFSMREIQSLLVGESAHQRIRQEMRAWLSERREVRRIVSLIALKWSEDLVVAIQAELEPHDNANEMVRTIDRIEHELKERFPTARWIFFEPELREHGRAPL</sequence>
<feature type="transmembrane region" description="Helical" evidence="6">
    <location>
        <begin position="83"/>
        <end position="107"/>
    </location>
</feature>
<dbReference type="InterPro" id="IPR036837">
    <property type="entry name" value="Cation_efflux_CTD_sf"/>
</dbReference>
<comment type="caution">
    <text evidence="8">The sequence shown here is derived from an EMBL/GenBank/DDBJ whole genome shotgun (WGS) entry which is preliminary data.</text>
</comment>
<evidence type="ECO:0000313" key="9">
    <source>
        <dbReference type="Proteomes" id="UP000594380"/>
    </source>
</evidence>
<dbReference type="GO" id="GO:0016020">
    <property type="term" value="C:membrane"/>
    <property type="evidence" value="ECO:0007669"/>
    <property type="project" value="UniProtKB-SubCell"/>
</dbReference>
<dbReference type="InterPro" id="IPR027469">
    <property type="entry name" value="Cation_efflux_TMD_sf"/>
</dbReference>
<dbReference type="InterPro" id="IPR058533">
    <property type="entry name" value="Cation_efflux_TM"/>
</dbReference>
<feature type="domain" description="Cation efflux protein transmembrane" evidence="7">
    <location>
        <begin position="17"/>
        <end position="222"/>
    </location>
</feature>
<dbReference type="Pfam" id="PF01545">
    <property type="entry name" value="Cation_efflux"/>
    <property type="match status" value="1"/>
</dbReference>
<feature type="transmembrane region" description="Helical" evidence="6">
    <location>
        <begin position="198"/>
        <end position="216"/>
    </location>
</feature>
<feature type="transmembrane region" description="Helical" evidence="6">
    <location>
        <begin position="172"/>
        <end position="192"/>
    </location>
</feature>
<dbReference type="RefSeq" id="WP_176106319.1">
    <property type="nucleotide sequence ID" value="NZ_JAALDK010000001.1"/>
</dbReference>
<comment type="subcellular location">
    <subcellularLocation>
        <location evidence="1">Membrane</location>
        <topology evidence="1">Multi-pass membrane protein</topology>
    </subcellularLocation>
</comment>